<evidence type="ECO:0000313" key="2">
    <source>
        <dbReference type="Proteomes" id="UP001549077"/>
    </source>
</evidence>
<reference evidence="1 2" key="1">
    <citation type="submission" date="2024-06" db="EMBL/GenBank/DDBJ databases">
        <title>Genomic Encyclopedia of Type Strains, Phase IV (KMG-IV): sequencing the most valuable type-strain genomes for metagenomic binning, comparative biology and taxonomic classification.</title>
        <authorList>
            <person name="Goeker M."/>
        </authorList>
    </citation>
    <scope>NUCLEOTIDE SEQUENCE [LARGE SCALE GENOMIC DNA]</scope>
    <source>
        <strain evidence="1 2">DSM 29288</strain>
    </source>
</reference>
<proteinExistence type="predicted"/>
<organism evidence="1 2">
    <name type="scientific">Rhizobium binae</name>
    <dbReference type="NCBI Taxonomy" id="1138190"/>
    <lineage>
        <taxon>Bacteria</taxon>
        <taxon>Pseudomonadati</taxon>
        <taxon>Pseudomonadota</taxon>
        <taxon>Alphaproteobacteria</taxon>
        <taxon>Hyphomicrobiales</taxon>
        <taxon>Rhizobiaceae</taxon>
        <taxon>Rhizobium/Agrobacterium group</taxon>
        <taxon>Rhizobium</taxon>
    </lineage>
</organism>
<sequence>MMAENCGYGSWRIADALLYRAWTLTDRKIDSRGKARLAGGHAEKSSSPYGLNLTEFTFGNEAWCALDAPGPNEALVHAQQALLASDACILCVSSAPEEAVLAAPDSSGGPLHFQRCCDRFHRAAEFDQETVAHDLEDAAVVAHYSRLDDAGTEFPEVFKRCDFISLQCRRVNKR</sequence>
<evidence type="ECO:0000313" key="1">
    <source>
        <dbReference type="EMBL" id="MET3752966.1"/>
    </source>
</evidence>
<name>A0ABV2M997_9HYPH</name>
<dbReference type="EMBL" id="JBEPMY010000001">
    <property type="protein sequence ID" value="MET3752966.1"/>
    <property type="molecule type" value="Genomic_DNA"/>
</dbReference>
<gene>
    <name evidence="1" type="ORF">ABID08_000305</name>
</gene>
<protein>
    <submittedName>
        <fullName evidence="1">Uncharacterized protein</fullName>
    </submittedName>
</protein>
<comment type="caution">
    <text evidence="1">The sequence shown here is derived from an EMBL/GenBank/DDBJ whole genome shotgun (WGS) entry which is preliminary data.</text>
</comment>
<accession>A0ABV2M997</accession>
<dbReference type="Proteomes" id="UP001549077">
    <property type="component" value="Unassembled WGS sequence"/>
</dbReference>
<keyword evidence="2" id="KW-1185">Reference proteome</keyword>